<feature type="chain" id="PRO_5032279598" evidence="1">
    <location>
        <begin position="24"/>
        <end position="128"/>
    </location>
</feature>
<feature type="signal peptide" evidence="1">
    <location>
        <begin position="1"/>
        <end position="23"/>
    </location>
</feature>
<accession>A0A7T5VEC6</accession>
<sequence>MMRVVLFFSLMIACLFPAGPAAAYDAVFNFSHAAPDTVKEFKVKYGPTTGGPYPYTVECGKPRLRNDGTYNCTGNNINLDPMYAVAYAYDEAGGESPPSNEAMYDPPPIAPKELKYTITGTVVLTPTD</sequence>
<dbReference type="EMBL" id="CP054140">
    <property type="protein sequence ID" value="QQG66375.1"/>
    <property type="molecule type" value="Genomic_DNA"/>
</dbReference>
<keyword evidence="3" id="KW-1185">Reference proteome</keyword>
<reference evidence="2 3" key="1">
    <citation type="submission" date="2020-05" db="EMBL/GenBank/DDBJ databases">
        <title>Complete genome of Desulfobulbus oligotrophicus.</title>
        <authorList>
            <person name="Podar M."/>
        </authorList>
    </citation>
    <scope>NUCLEOTIDE SEQUENCE [LARGE SCALE GENOMIC DNA]</scope>
    <source>
        <strain evidence="2 3">Prop6</strain>
    </source>
</reference>
<name>A0A7T5VEC6_9BACT</name>
<dbReference type="Proteomes" id="UP000596092">
    <property type="component" value="Chromosome"/>
</dbReference>
<proteinExistence type="predicted"/>
<protein>
    <submittedName>
        <fullName evidence="2">Uncharacterized protein</fullName>
    </submittedName>
</protein>
<dbReference type="RefSeq" id="WP_199262478.1">
    <property type="nucleotide sequence ID" value="NZ_CP054140.1"/>
</dbReference>
<organism evidence="2 3">
    <name type="scientific">Desulfobulbus oligotrophicus</name>
    <dbReference type="NCBI Taxonomy" id="1909699"/>
    <lineage>
        <taxon>Bacteria</taxon>
        <taxon>Pseudomonadati</taxon>
        <taxon>Thermodesulfobacteriota</taxon>
        <taxon>Desulfobulbia</taxon>
        <taxon>Desulfobulbales</taxon>
        <taxon>Desulfobulbaceae</taxon>
        <taxon>Desulfobulbus</taxon>
    </lineage>
</organism>
<keyword evidence="1" id="KW-0732">Signal</keyword>
<evidence type="ECO:0000313" key="3">
    <source>
        <dbReference type="Proteomes" id="UP000596092"/>
    </source>
</evidence>
<evidence type="ECO:0000313" key="2">
    <source>
        <dbReference type="EMBL" id="QQG66375.1"/>
    </source>
</evidence>
<gene>
    <name evidence="2" type="ORF">HP555_11095</name>
</gene>
<dbReference type="KEGG" id="dog:HP555_11095"/>
<evidence type="ECO:0000256" key="1">
    <source>
        <dbReference type="SAM" id="SignalP"/>
    </source>
</evidence>
<dbReference type="AlphaFoldDB" id="A0A7T5VEC6"/>